<comment type="caution">
    <text evidence="7">The sequence shown here is derived from an EMBL/GenBank/DDBJ whole genome shotgun (WGS) entry which is preliminary data.</text>
</comment>
<feature type="domain" description="DUF4158" evidence="6">
    <location>
        <begin position="5"/>
        <end position="170"/>
    </location>
</feature>
<dbReference type="Pfam" id="PF13700">
    <property type="entry name" value="DUF4158"/>
    <property type="match status" value="1"/>
</dbReference>
<evidence type="ECO:0000256" key="2">
    <source>
        <dbReference type="ARBA" id="ARBA00022578"/>
    </source>
</evidence>
<dbReference type="GO" id="GO:0004803">
    <property type="term" value="F:transposase activity"/>
    <property type="evidence" value="ECO:0007669"/>
    <property type="project" value="InterPro"/>
</dbReference>
<dbReference type="NCBIfam" id="NF033527">
    <property type="entry name" value="transpos_Tn3"/>
    <property type="match status" value="1"/>
</dbReference>
<dbReference type="Pfam" id="PF01526">
    <property type="entry name" value="DDE_Tnp_Tn3"/>
    <property type="match status" value="1"/>
</dbReference>
<evidence type="ECO:0000256" key="1">
    <source>
        <dbReference type="ARBA" id="ARBA00009402"/>
    </source>
</evidence>
<dbReference type="InterPro" id="IPR002513">
    <property type="entry name" value="Tn3_Tnp_DDE_dom"/>
</dbReference>
<comment type="similarity">
    <text evidence="1">Belongs to the transposase 7 family.</text>
</comment>
<evidence type="ECO:0000256" key="3">
    <source>
        <dbReference type="ARBA" id="ARBA00023125"/>
    </source>
</evidence>
<dbReference type="GO" id="GO:0003677">
    <property type="term" value="F:DNA binding"/>
    <property type="evidence" value="ECO:0007669"/>
    <property type="project" value="UniProtKB-KW"/>
</dbReference>
<dbReference type="EMBL" id="BHYK01000032">
    <property type="protein sequence ID" value="GCD12400.1"/>
    <property type="molecule type" value="Genomic_DNA"/>
</dbReference>
<keyword evidence="2" id="KW-0815">Transposition</keyword>
<organism evidence="7 8">
    <name type="scientific">Clostridium tagluense</name>
    <dbReference type="NCBI Taxonomy" id="360422"/>
    <lineage>
        <taxon>Bacteria</taxon>
        <taxon>Bacillati</taxon>
        <taxon>Bacillota</taxon>
        <taxon>Clostridia</taxon>
        <taxon>Eubacteriales</taxon>
        <taxon>Clostridiaceae</taxon>
        <taxon>Clostridium</taxon>
    </lineage>
</organism>
<dbReference type="InterPro" id="IPR025296">
    <property type="entry name" value="DUF4158"/>
</dbReference>
<dbReference type="OrthoDB" id="3538665at2"/>
<sequence length="1004" mass="115049">MPVEFLTKEQETRYGKYNANPYSEQLSKYFWFDDQDKVLIFRHRGNHSYLSYAIQLGTVRFLGTFVKNIDEVPQVVINYICKQLNIDIKEVSTSINNRSLWIHSQEIRKAYGYSDFSDQPMNFRLTRWLYTRSWLTSERSSILFDLATAKCVEEKILLPGVTVMARLIAKIKDRTNKRLFTKLSNLPDKNQLNIIENLIEFDTKRKKTPLDILRTPPRNVTAGGILKATSRLEELRLLESQKWNLSGIPFGKIETLARYASMARAQTISQMNYDRKIATLVAFTILFTKNAQDDVIDIMEQLFTKLFNKSIRKEQKARIRTIKDLDSAARKLKDACALLLDESLSNEDIRETIFSSISKEDLKGALNTVDKLTKNPKQSVASKELFSNYSTIRRFLPKLFMILEFKSTSSGESALNSWNFLASIESKKGKNKYANAPLDRITTSWKNLVVKSSNDKINPCAYTFWVVEKVLEALKNRDIFIECSYRYGDPRAQLLQGDEWKAIKPNILRTLNLPLIPEEKINSLSKELDSLYKEVANRWPDNPNARIETFDGHDRLIVTPLDRLPESESLKWLRKSVQLSIPHIDLPELVLEVNSWTNFTEAFTHISEGNSKLNDLHISICALLISRACNIGLKPVVQPGMQALEYDRLTWINQNHFRSETIKKANDILVEFNSKLDLAQKWGGGEVASADGLRFVTPPKSINSRHNSKYFGVGRGVTYYNFVSDQFTGFNAIVIPGTIRDSLYLLQGILEHDTVLNIKEVMTDTAGYSDIIFGLFGLLGYQFSPRIADIGNTKFWRIDSSADYGILNNISKNKIRIDLIIRYWEDILKVVGSLKTGKVNPSQLIPTFKRGNKITMLGRAFGEVGRIYKTQHLLSYIDIEDYQRKILTQLNRGESRHNVARSVFYGKKGQLYQSYREGQEDQLDALGFIVNAIIVWNTRYMQASIEKLRAAGAIIKDNEIQRLSALGYDHINIMGKYSFEISEVIDGGKLRPLVDLESQNDLIN</sequence>
<dbReference type="InterPro" id="IPR047653">
    <property type="entry name" value="Tn3-like_transpos"/>
</dbReference>
<keyword evidence="3" id="KW-0238">DNA-binding</keyword>
<evidence type="ECO:0000313" key="8">
    <source>
        <dbReference type="Proteomes" id="UP000287872"/>
    </source>
</evidence>
<feature type="domain" description="Tn3 transposase DDE" evidence="5">
    <location>
        <begin position="588"/>
        <end position="977"/>
    </location>
</feature>
<protein>
    <submittedName>
        <fullName evidence="7">DDE transposase</fullName>
    </submittedName>
</protein>
<name>A0A401US69_9CLOT</name>
<keyword evidence="8" id="KW-1185">Reference proteome</keyword>
<gene>
    <name evidence="7" type="primary">tnpA_2</name>
    <name evidence="7" type="ORF">Ctaglu_40230</name>
</gene>
<evidence type="ECO:0000313" key="7">
    <source>
        <dbReference type="EMBL" id="GCD12400.1"/>
    </source>
</evidence>
<proteinExistence type="inferred from homology"/>
<accession>A0A401US69</accession>
<dbReference type="Proteomes" id="UP000287872">
    <property type="component" value="Unassembled WGS sequence"/>
</dbReference>
<evidence type="ECO:0000256" key="4">
    <source>
        <dbReference type="ARBA" id="ARBA00023172"/>
    </source>
</evidence>
<evidence type="ECO:0000259" key="5">
    <source>
        <dbReference type="Pfam" id="PF01526"/>
    </source>
</evidence>
<dbReference type="AlphaFoldDB" id="A0A401US69"/>
<dbReference type="GO" id="GO:0006313">
    <property type="term" value="P:DNA transposition"/>
    <property type="evidence" value="ECO:0007669"/>
    <property type="project" value="InterPro"/>
</dbReference>
<evidence type="ECO:0000259" key="6">
    <source>
        <dbReference type="Pfam" id="PF13700"/>
    </source>
</evidence>
<keyword evidence="4" id="KW-0233">DNA recombination</keyword>
<reference evidence="7 8" key="1">
    <citation type="submission" date="2018-11" db="EMBL/GenBank/DDBJ databases">
        <title>Genome sequencing and assembly of Clostridium tagluense strain A121.</title>
        <authorList>
            <person name="Murakami T."/>
            <person name="Segawa T."/>
            <person name="Shcherbakova V.A."/>
            <person name="Mori H."/>
            <person name="Yoshimura Y."/>
        </authorList>
    </citation>
    <scope>NUCLEOTIDE SEQUENCE [LARGE SCALE GENOMIC DNA]</scope>
    <source>
        <strain evidence="7 8">A121</strain>
    </source>
</reference>
<dbReference type="RefSeq" id="WP_125005071.1">
    <property type="nucleotide sequence ID" value="NZ_BHYK01000032.1"/>
</dbReference>